<keyword evidence="3 5" id="KW-1133">Transmembrane helix</keyword>
<gene>
    <name evidence="7" type="ORF">B4V02_12465</name>
</gene>
<proteinExistence type="predicted"/>
<dbReference type="InterPro" id="IPR011527">
    <property type="entry name" value="ABC1_TM_dom"/>
</dbReference>
<feature type="transmembrane region" description="Helical" evidence="5">
    <location>
        <begin position="153"/>
        <end position="170"/>
    </location>
</feature>
<protein>
    <recommendedName>
        <fullName evidence="6">ABC transmembrane type-1 domain-containing protein</fullName>
    </recommendedName>
</protein>
<dbReference type="OrthoDB" id="8443255at2"/>
<sequence>MKKINSPTVQLFRQIWFQNYKGISITYLLIIIENICNLLQAAAIGLAIDGLLKGNLSNFLPIFALWIIHLSVGLYRHVYDTKIFGDIYSRMAFDMVERQRASGIEGNKIAGRVSLSREIVFFFETELPAIATAAIYFIGAITMLFIYDPFIGFFGLFIMIPIVLINRWFARRAYRLNNGLNNRLEVQSDIIMHQPLSFVRRHFNRMQFWRISISNTEAITWGIVDIMVIILTVATLLRLTHLYGITVGTIYAIISYIWMLKDAVNDIPVIVDNVSRVYDIGGRVAEKIETDHPE</sequence>
<dbReference type="Gene3D" id="1.20.1560.10">
    <property type="entry name" value="ABC transporter type 1, transmembrane domain"/>
    <property type="match status" value="1"/>
</dbReference>
<feature type="domain" description="ABC transmembrane type-1" evidence="6">
    <location>
        <begin position="122"/>
        <end position="276"/>
    </location>
</feature>
<accession>A0A222WN93</accession>
<dbReference type="Proteomes" id="UP000214666">
    <property type="component" value="Chromosome"/>
</dbReference>
<feature type="transmembrane region" description="Helical" evidence="5">
    <location>
        <begin position="127"/>
        <end position="147"/>
    </location>
</feature>
<dbReference type="GO" id="GO:0005524">
    <property type="term" value="F:ATP binding"/>
    <property type="evidence" value="ECO:0007669"/>
    <property type="project" value="InterPro"/>
</dbReference>
<evidence type="ECO:0000313" key="8">
    <source>
        <dbReference type="Proteomes" id="UP000214666"/>
    </source>
</evidence>
<keyword evidence="2 5" id="KW-0812">Transmembrane</keyword>
<evidence type="ECO:0000256" key="4">
    <source>
        <dbReference type="ARBA" id="ARBA00023136"/>
    </source>
</evidence>
<dbReference type="EMBL" id="CP020028">
    <property type="protein sequence ID" value="ASR47432.1"/>
    <property type="molecule type" value="Genomic_DNA"/>
</dbReference>
<evidence type="ECO:0000256" key="1">
    <source>
        <dbReference type="ARBA" id="ARBA00004651"/>
    </source>
</evidence>
<dbReference type="SUPFAM" id="SSF90123">
    <property type="entry name" value="ABC transporter transmembrane region"/>
    <property type="match status" value="1"/>
</dbReference>
<feature type="transmembrane region" description="Helical" evidence="5">
    <location>
        <begin position="242"/>
        <end position="260"/>
    </location>
</feature>
<dbReference type="PROSITE" id="PS50929">
    <property type="entry name" value="ABC_TM1F"/>
    <property type="match status" value="1"/>
</dbReference>
<comment type="subcellular location">
    <subcellularLocation>
        <location evidence="1">Cell membrane</location>
        <topology evidence="1">Multi-pass membrane protein</topology>
    </subcellularLocation>
</comment>
<dbReference type="KEGG" id="pkb:B4V02_12465"/>
<dbReference type="InterPro" id="IPR036640">
    <property type="entry name" value="ABC1_TM_sf"/>
</dbReference>
<feature type="transmembrane region" description="Helical" evidence="5">
    <location>
        <begin position="25"/>
        <end position="48"/>
    </location>
</feature>
<evidence type="ECO:0000313" key="7">
    <source>
        <dbReference type="EMBL" id="ASR47432.1"/>
    </source>
</evidence>
<keyword evidence="8" id="KW-1185">Reference proteome</keyword>
<evidence type="ECO:0000256" key="3">
    <source>
        <dbReference type="ARBA" id="ARBA00022989"/>
    </source>
</evidence>
<organism evidence="7 8">
    <name type="scientific">Paenibacillus kribbensis</name>
    <dbReference type="NCBI Taxonomy" id="172713"/>
    <lineage>
        <taxon>Bacteria</taxon>
        <taxon>Bacillati</taxon>
        <taxon>Bacillota</taxon>
        <taxon>Bacilli</taxon>
        <taxon>Bacillales</taxon>
        <taxon>Paenibacillaceae</taxon>
        <taxon>Paenibacillus</taxon>
    </lineage>
</organism>
<evidence type="ECO:0000256" key="5">
    <source>
        <dbReference type="SAM" id="Phobius"/>
    </source>
</evidence>
<feature type="transmembrane region" description="Helical" evidence="5">
    <location>
        <begin position="60"/>
        <end position="79"/>
    </location>
</feature>
<dbReference type="GO" id="GO:0005886">
    <property type="term" value="C:plasma membrane"/>
    <property type="evidence" value="ECO:0007669"/>
    <property type="project" value="UniProtKB-SubCell"/>
</dbReference>
<feature type="transmembrane region" description="Helical" evidence="5">
    <location>
        <begin position="218"/>
        <end position="236"/>
    </location>
</feature>
<evidence type="ECO:0000259" key="6">
    <source>
        <dbReference type="PROSITE" id="PS50929"/>
    </source>
</evidence>
<evidence type="ECO:0000256" key="2">
    <source>
        <dbReference type="ARBA" id="ARBA00022692"/>
    </source>
</evidence>
<name>A0A222WN93_9BACL</name>
<dbReference type="GO" id="GO:0140359">
    <property type="term" value="F:ABC-type transporter activity"/>
    <property type="evidence" value="ECO:0007669"/>
    <property type="project" value="InterPro"/>
</dbReference>
<dbReference type="AlphaFoldDB" id="A0A222WN93"/>
<reference evidence="7 8" key="1">
    <citation type="submission" date="2017-03" db="EMBL/GenBank/DDBJ databases">
        <title>Complete genome sequence of Paenibacillus Kribbensis producing bioflocculants.</title>
        <authorList>
            <person name="Lee H.-G."/>
            <person name="Oh H.-M."/>
        </authorList>
    </citation>
    <scope>NUCLEOTIDE SEQUENCE [LARGE SCALE GENOMIC DNA]</scope>
    <source>
        <strain evidence="7 8">AM49</strain>
    </source>
</reference>
<dbReference type="RefSeq" id="WP_094155004.1">
    <property type="nucleotide sequence ID" value="NZ_CP020028.1"/>
</dbReference>
<dbReference type="Pfam" id="PF13748">
    <property type="entry name" value="ABC_membrane_3"/>
    <property type="match status" value="1"/>
</dbReference>
<keyword evidence="4 5" id="KW-0472">Membrane</keyword>